<evidence type="ECO:0000313" key="2">
    <source>
        <dbReference type="EMBL" id="KLU04741.1"/>
    </source>
</evidence>
<keyword evidence="3" id="KW-1185">Reference proteome</keyword>
<reference evidence="2" key="1">
    <citation type="submission" date="2015-05" db="EMBL/GenBank/DDBJ databases">
        <title>Permanent draft genome of Rhodopirellula islandicus K833.</title>
        <authorList>
            <person name="Kizina J."/>
            <person name="Richter M."/>
            <person name="Glockner F.O."/>
            <person name="Harder J."/>
        </authorList>
    </citation>
    <scope>NUCLEOTIDE SEQUENCE [LARGE SCALE GENOMIC DNA]</scope>
    <source>
        <strain evidence="2">K833</strain>
    </source>
</reference>
<proteinExistence type="predicted"/>
<gene>
    <name evidence="2" type="ORF">RISK_003363</name>
</gene>
<dbReference type="Proteomes" id="UP000036367">
    <property type="component" value="Unassembled WGS sequence"/>
</dbReference>
<feature type="compositionally biased region" description="Basic and acidic residues" evidence="1">
    <location>
        <begin position="26"/>
        <end position="40"/>
    </location>
</feature>
<dbReference type="AlphaFoldDB" id="A0A0J1BE05"/>
<dbReference type="EMBL" id="LECT01000026">
    <property type="protein sequence ID" value="KLU04741.1"/>
    <property type="molecule type" value="Genomic_DNA"/>
</dbReference>
<name>A0A0J1BE05_RHOIS</name>
<evidence type="ECO:0000313" key="3">
    <source>
        <dbReference type="Proteomes" id="UP000036367"/>
    </source>
</evidence>
<evidence type="ECO:0000256" key="1">
    <source>
        <dbReference type="SAM" id="MobiDB-lite"/>
    </source>
</evidence>
<comment type="caution">
    <text evidence="2">The sequence shown here is derived from an EMBL/GenBank/DDBJ whole genome shotgun (WGS) entry which is preliminary data.</text>
</comment>
<accession>A0A0J1BE05</accession>
<organism evidence="2 3">
    <name type="scientific">Rhodopirellula islandica</name>
    <dbReference type="NCBI Taxonomy" id="595434"/>
    <lineage>
        <taxon>Bacteria</taxon>
        <taxon>Pseudomonadati</taxon>
        <taxon>Planctomycetota</taxon>
        <taxon>Planctomycetia</taxon>
        <taxon>Pirellulales</taxon>
        <taxon>Pirellulaceae</taxon>
        <taxon>Rhodopirellula</taxon>
    </lineage>
</organism>
<dbReference type="STRING" id="595434.RISK_003363"/>
<sequence length="46" mass="5156">MHPDEVQHNSNNMISEAQHRTLAKAGDCERGIGRVDERLKQTMGGH</sequence>
<protein>
    <submittedName>
        <fullName evidence="2">Uncharacterized protein</fullName>
    </submittedName>
</protein>
<feature type="region of interest" description="Disordered" evidence="1">
    <location>
        <begin position="1"/>
        <end position="46"/>
    </location>
</feature>